<dbReference type="SMART" id="SM00382">
    <property type="entry name" value="AAA"/>
    <property type="match status" value="1"/>
</dbReference>
<gene>
    <name evidence="2" type="ORF">ENO77_04580</name>
</gene>
<dbReference type="GO" id="GO:0016887">
    <property type="term" value="F:ATP hydrolysis activity"/>
    <property type="evidence" value="ECO:0007669"/>
    <property type="project" value="InterPro"/>
</dbReference>
<comment type="caution">
    <text evidence="2">The sequence shown here is derived from an EMBL/GenBank/DDBJ whole genome shotgun (WGS) entry which is preliminary data.</text>
</comment>
<name>A0A7C2ZCN7_9CREN</name>
<dbReference type="EMBL" id="DSGT01000012">
    <property type="protein sequence ID" value="HEW53416.1"/>
    <property type="molecule type" value="Genomic_DNA"/>
</dbReference>
<dbReference type="InterPro" id="IPR003593">
    <property type="entry name" value="AAA+_ATPase"/>
</dbReference>
<keyword evidence="2" id="KW-0067">ATP-binding</keyword>
<dbReference type="CDD" id="cd19481">
    <property type="entry name" value="RecA-like_protease"/>
    <property type="match status" value="1"/>
</dbReference>
<dbReference type="InterPro" id="IPR050168">
    <property type="entry name" value="AAA_ATPase_domain"/>
</dbReference>
<protein>
    <submittedName>
        <fullName evidence="2">ATP-binding protein</fullName>
    </submittedName>
</protein>
<dbReference type="Pfam" id="PF00004">
    <property type="entry name" value="AAA"/>
    <property type="match status" value="1"/>
</dbReference>
<dbReference type="PANTHER" id="PTHR23077">
    <property type="entry name" value="AAA-FAMILY ATPASE"/>
    <property type="match status" value="1"/>
</dbReference>
<evidence type="ECO:0000259" key="1">
    <source>
        <dbReference type="SMART" id="SM00382"/>
    </source>
</evidence>
<dbReference type="GO" id="GO:0005524">
    <property type="term" value="F:ATP binding"/>
    <property type="evidence" value="ECO:0007669"/>
    <property type="project" value="UniProtKB-KW"/>
</dbReference>
<dbReference type="InterPro" id="IPR027417">
    <property type="entry name" value="P-loop_NTPase"/>
</dbReference>
<dbReference type="Gene3D" id="1.10.8.60">
    <property type="match status" value="1"/>
</dbReference>
<keyword evidence="2" id="KW-0547">Nucleotide-binding</keyword>
<dbReference type="SUPFAM" id="SSF52540">
    <property type="entry name" value="P-loop containing nucleoside triphosphate hydrolases"/>
    <property type="match status" value="1"/>
</dbReference>
<organism evidence="2">
    <name type="scientific">Ignisphaera aggregans</name>
    <dbReference type="NCBI Taxonomy" id="334771"/>
    <lineage>
        <taxon>Archaea</taxon>
        <taxon>Thermoproteota</taxon>
        <taxon>Thermoprotei</taxon>
        <taxon>Desulfurococcales</taxon>
        <taxon>Desulfurococcaceae</taxon>
        <taxon>Ignisphaera</taxon>
    </lineage>
</organism>
<feature type="domain" description="AAA+ ATPase" evidence="1">
    <location>
        <begin position="249"/>
        <end position="381"/>
    </location>
</feature>
<dbReference type="Gene3D" id="3.40.50.300">
    <property type="entry name" value="P-loop containing nucleotide triphosphate hydrolases"/>
    <property type="match status" value="1"/>
</dbReference>
<evidence type="ECO:0000313" key="2">
    <source>
        <dbReference type="EMBL" id="HEW53416.1"/>
    </source>
</evidence>
<dbReference type="AlphaFoldDB" id="A0A7C2ZCN7"/>
<reference evidence="2" key="1">
    <citation type="journal article" date="2020" name="mSystems">
        <title>Genome- and Community-Level Interaction Insights into Carbon Utilization and Element Cycling Functions of Hydrothermarchaeota in Hydrothermal Sediment.</title>
        <authorList>
            <person name="Zhou Z."/>
            <person name="Liu Y."/>
            <person name="Xu W."/>
            <person name="Pan J."/>
            <person name="Luo Z.H."/>
            <person name="Li M."/>
        </authorList>
    </citation>
    <scope>NUCLEOTIDE SEQUENCE [LARGE SCALE GENOMIC DNA]</scope>
    <source>
        <strain evidence="2">SpSt-16</strain>
    </source>
</reference>
<proteinExistence type="predicted"/>
<accession>A0A7C2ZCN7</accession>
<sequence length="483" mass="55069">MNKVSHHLEGVKLYSFVPIKAPNYKVYIVENVLVIPNTRVLSLLPKVAKYFKYPLEANLKLRIKSSKLVKISPEKLSYLVHLLADTLVPLYLSKYDSPSQALIAFIEGTKEGSIIIHCVALVTKRDVKSLSRKPTLFIAVARGGEKHLDLAQVNNYYKMVWLYLTQVLKVNKNIEIPYIPIRTYTMLITFENKDDDKYVEVSIPEFHESIRVKIPIHPPSWTLDDLPEKLKEDLETIVVKPILTGALYAPHGILITGPPGVGKSVTAEVIASALRLKIIELRPSLYRSMWYGLTEKILENVLRAIKTYRNSLVLLDDADFLVGRHMSIHETHVSEITILLRYLQEQPRPLTVLTTNAPELLDPALIRPGRIDAVVIMGYPDKQFRKQIALRSASRYGIQLPDELLDTIANMTRWFSNAEIDALIRLAASKGEGKITEEALLWARSRFNINEKMRASIQNQLRWFGEQFQGITIKYVPNENEVI</sequence>
<dbReference type="InterPro" id="IPR003959">
    <property type="entry name" value="ATPase_AAA_core"/>
</dbReference>